<gene>
    <name evidence="1" type="ORF">PVK06_026819</name>
</gene>
<comment type="caution">
    <text evidence="1">The sequence shown here is derived from an EMBL/GenBank/DDBJ whole genome shotgun (WGS) entry which is preliminary data.</text>
</comment>
<proteinExistence type="predicted"/>
<reference evidence="1 2" key="1">
    <citation type="submission" date="2023-03" db="EMBL/GenBank/DDBJ databases">
        <title>WGS of Gossypium arboreum.</title>
        <authorList>
            <person name="Yu D."/>
        </authorList>
    </citation>
    <scope>NUCLEOTIDE SEQUENCE [LARGE SCALE GENOMIC DNA]</scope>
    <source>
        <tissue evidence="1">Leaf</tissue>
    </source>
</reference>
<evidence type="ECO:0000313" key="1">
    <source>
        <dbReference type="EMBL" id="KAK5811483.1"/>
    </source>
</evidence>
<name>A0ABR0NYP8_GOSAR</name>
<dbReference type="EMBL" id="JARKNE010000008">
    <property type="protein sequence ID" value="KAK5811483.1"/>
    <property type="molecule type" value="Genomic_DNA"/>
</dbReference>
<evidence type="ECO:0000313" key="2">
    <source>
        <dbReference type="Proteomes" id="UP001358586"/>
    </source>
</evidence>
<organism evidence="1 2">
    <name type="scientific">Gossypium arboreum</name>
    <name type="common">Tree cotton</name>
    <name type="synonym">Gossypium nanking</name>
    <dbReference type="NCBI Taxonomy" id="29729"/>
    <lineage>
        <taxon>Eukaryota</taxon>
        <taxon>Viridiplantae</taxon>
        <taxon>Streptophyta</taxon>
        <taxon>Embryophyta</taxon>
        <taxon>Tracheophyta</taxon>
        <taxon>Spermatophyta</taxon>
        <taxon>Magnoliopsida</taxon>
        <taxon>eudicotyledons</taxon>
        <taxon>Gunneridae</taxon>
        <taxon>Pentapetalae</taxon>
        <taxon>rosids</taxon>
        <taxon>malvids</taxon>
        <taxon>Malvales</taxon>
        <taxon>Malvaceae</taxon>
        <taxon>Malvoideae</taxon>
        <taxon>Gossypium</taxon>
    </lineage>
</organism>
<keyword evidence="2" id="KW-1185">Reference proteome</keyword>
<protein>
    <submittedName>
        <fullName evidence="1">Uncharacterized protein</fullName>
    </submittedName>
</protein>
<accession>A0ABR0NYP8</accession>
<sequence length="67" mass="7885">MSSCKRYMEAVTYEEMSCLQALKLGLQLRLMEVEVEEAVAKDRTWTEAMSEDRGKRYERAEESVLEF</sequence>
<dbReference type="Proteomes" id="UP001358586">
    <property type="component" value="Chromosome 8"/>
</dbReference>